<evidence type="ECO:0000256" key="3">
    <source>
        <dbReference type="ARBA" id="ARBA00022603"/>
    </source>
</evidence>
<accession>A0A1H6XKI8</accession>
<dbReference type="OrthoDB" id="9802228at2"/>
<keyword evidence="4 8" id="KW-0808">Transferase</keyword>
<dbReference type="PANTHER" id="PTHR10815:SF5">
    <property type="entry name" value="METHYLATED-DNA--PROTEIN-CYSTEINE METHYLTRANSFERASE"/>
    <property type="match status" value="1"/>
</dbReference>
<dbReference type="SUPFAM" id="SSF46767">
    <property type="entry name" value="Methylated DNA-protein cysteine methyltransferase, C-terminal domain"/>
    <property type="match status" value="1"/>
</dbReference>
<keyword evidence="6 8" id="KW-0234">DNA repair</keyword>
<dbReference type="SUPFAM" id="SSF53155">
    <property type="entry name" value="Methylated DNA-protein cysteine methyltransferase domain"/>
    <property type="match status" value="1"/>
</dbReference>
<dbReference type="eggNOG" id="COG0350">
    <property type="taxonomic scope" value="Bacteria"/>
</dbReference>
<evidence type="ECO:0000256" key="6">
    <source>
        <dbReference type="ARBA" id="ARBA00023204"/>
    </source>
</evidence>
<reference evidence="12" key="1">
    <citation type="submission" date="2016-10" db="EMBL/GenBank/DDBJ databases">
        <authorList>
            <person name="Varghese N."/>
        </authorList>
    </citation>
    <scope>NUCLEOTIDE SEQUENCE [LARGE SCALE GENOMIC DNA]</scope>
    <source>
        <strain evidence="12">DSM 24868</strain>
    </source>
</reference>
<keyword evidence="5 8" id="KW-0227">DNA damage</keyword>
<comment type="similarity">
    <text evidence="8">Belongs to the MGMT family.</text>
</comment>
<dbReference type="GO" id="GO:0003908">
    <property type="term" value="F:methylated-DNA-[protein]-cysteine S-methyltransferase activity"/>
    <property type="evidence" value="ECO:0007669"/>
    <property type="project" value="UniProtKB-UniRule"/>
</dbReference>
<dbReference type="InterPro" id="IPR036217">
    <property type="entry name" value="MethylDNA_cys_MeTrfase_DNAb"/>
</dbReference>
<evidence type="ECO:0000256" key="8">
    <source>
        <dbReference type="HAMAP-Rule" id="MF_00772"/>
    </source>
</evidence>
<organism evidence="11 12">
    <name type="scientific">Demequina mangrovi</name>
    <dbReference type="NCBI Taxonomy" id="1043493"/>
    <lineage>
        <taxon>Bacteria</taxon>
        <taxon>Bacillati</taxon>
        <taxon>Actinomycetota</taxon>
        <taxon>Actinomycetes</taxon>
        <taxon>Micrococcales</taxon>
        <taxon>Demequinaceae</taxon>
        <taxon>Demequina</taxon>
    </lineage>
</organism>
<evidence type="ECO:0000256" key="7">
    <source>
        <dbReference type="ARBA" id="ARBA00049348"/>
    </source>
</evidence>
<protein>
    <recommendedName>
        <fullName evidence="8">Methylated-DNA--protein-cysteine methyltransferase</fullName>
        <ecNumber evidence="8">2.1.1.63</ecNumber>
    </recommendedName>
    <alternativeName>
        <fullName evidence="8">6-O-methylguanine-DNA methyltransferase</fullName>
        <shortName evidence="8">MGMT</shortName>
    </alternativeName>
    <alternativeName>
        <fullName evidence="8">O-6-methylguanine-DNA-alkyltransferase</fullName>
    </alternativeName>
</protein>
<dbReference type="Gene3D" id="1.10.10.10">
    <property type="entry name" value="Winged helix-like DNA-binding domain superfamily/Winged helix DNA-binding domain"/>
    <property type="match status" value="1"/>
</dbReference>
<dbReference type="GO" id="GO:0032259">
    <property type="term" value="P:methylation"/>
    <property type="evidence" value="ECO:0007669"/>
    <property type="project" value="UniProtKB-KW"/>
</dbReference>
<dbReference type="GO" id="GO:0006307">
    <property type="term" value="P:DNA alkylation repair"/>
    <property type="evidence" value="ECO:0007669"/>
    <property type="project" value="UniProtKB-UniRule"/>
</dbReference>
<dbReference type="PANTHER" id="PTHR10815">
    <property type="entry name" value="METHYLATED-DNA--PROTEIN-CYSTEINE METHYLTRANSFERASE"/>
    <property type="match status" value="1"/>
</dbReference>
<evidence type="ECO:0000256" key="4">
    <source>
        <dbReference type="ARBA" id="ARBA00022679"/>
    </source>
</evidence>
<sequence>MTPLARRDIPTPLGPLTLVADEESLLGAYFADHRRRPELDAVAAPDSHAVLEKAAAAFEAYFSGEAADVPVDDVAPGTPFQRDVWQSLRAIPAGETRTYAQIAQALGRPSATRAVAGAIGRNPLTIAVPCHRVIGADGSLTGYAGGVDRKRWLLAHERGA</sequence>
<feature type="domain" description="Methylguanine DNA methyltransferase ribonuclease-like" evidence="10">
    <location>
        <begin position="10"/>
        <end position="67"/>
    </location>
</feature>
<evidence type="ECO:0000256" key="1">
    <source>
        <dbReference type="ARBA" id="ARBA00001286"/>
    </source>
</evidence>
<dbReference type="GO" id="GO:0005737">
    <property type="term" value="C:cytoplasm"/>
    <property type="evidence" value="ECO:0007669"/>
    <property type="project" value="UniProtKB-SubCell"/>
</dbReference>
<dbReference type="Gene3D" id="3.30.160.70">
    <property type="entry name" value="Methylated DNA-protein cysteine methyltransferase domain"/>
    <property type="match status" value="1"/>
</dbReference>
<proteinExistence type="inferred from homology"/>
<comment type="miscellaneous">
    <text evidence="8">This enzyme catalyzes only one turnover and therefore is not strictly catalytic. According to one definition, an enzyme is a biocatalyst that acts repeatedly and over many reaction cycles.</text>
</comment>
<evidence type="ECO:0000256" key="2">
    <source>
        <dbReference type="ARBA" id="ARBA00022490"/>
    </source>
</evidence>
<dbReference type="InterPro" id="IPR001497">
    <property type="entry name" value="MethylDNA_cys_MeTrfase_AS"/>
</dbReference>
<dbReference type="Pfam" id="PF02870">
    <property type="entry name" value="Methyltransf_1N"/>
    <property type="match status" value="1"/>
</dbReference>
<dbReference type="FunFam" id="1.10.10.10:FF:000337">
    <property type="entry name" value="Methylated-DNA--protein-cysteine methyltransferase"/>
    <property type="match status" value="1"/>
</dbReference>
<evidence type="ECO:0000259" key="10">
    <source>
        <dbReference type="Pfam" id="PF02870"/>
    </source>
</evidence>
<evidence type="ECO:0000313" key="11">
    <source>
        <dbReference type="EMBL" id="SEJ25075.1"/>
    </source>
</evidence>
<dbReference type="InterPro" id="IPR036631">
    <property type="entry name" value="MGMT_N_sf"/>
</dbReference>
<dbReference type="InterPro" id="IPR023546">
    <property type="entry name" value="MGMT"/>
</dbReference>
<dbReference type="HAMAP" id="MF_00772">
    <property type="entry name" value="OGT"/>
    <property type="match status" value="1"/>
</dbReference>
<dbReference type="RefSeq" id="WP_042214118.1">
    <property type="nucleotide sequence ID" value="NZ_BBLU01000005.1"/>
</dbReference>
<comment type="catalytic activity">
    <reaction evidence="7 8">
        <text>a 6-O-methyl-2'-deoxyguanosine in DNA + L-cysteinyl-[protein] = S-methyl-L-cysteinyl-[protein] + a 2'-deoxyguanosine in DNA</text>
        <dbReference type="Rhea" id="RHEA:24000"/>
        <dbReference type="Rhea" id="RHEA-COMP:10131"/>
        <dbReference type="Rhea" id="RHEA-COMP:10132"/>
        <dbReference type="Rhea" id="RHEA-COMP:11367"/>
        <dbReference type="Rhea" id="RHEA-COMP:11368"/>
        <dbReference type="ChEBI" id="CHEBI:29950"/>
        <dbReference type="ChEBI" id="CHEBI:82612"/>
        <dbReference type="ChEBI" id="CHEBI:85445"/>
        <dbReference type="ChEBI" id="CHEBI:85448"/>
        <dbReference type="EC" id="2.1.1.63"/>
    </reaction>
</comment>
<comment type="function">
    <text evidence="8">Involved in the cellular defense against the biological effects of O6-methylguanine (O6-MeG) and O4-methylthymine (O4-MeT) in DNA. Repairs the methylated nucleobase in DNA by stoichiometrically transferring the methyl group to a cysteine residue in the enzyme. This is a suicide reaction: the enzyme is irreversibly inactivated.</text>
</comment>
<dbReference type="Proteomes" id="UP000183315">
    <property type="component" value="Unassembled WGS sequence"/>
</dbReference>
<dbReference type="EMBL" id="FNZI01000002">
    <property type="protein sequence ID" value="SEJ25075.1"/>
    <property type="molecule type" value="Genomic_DNA"/>
</dbReference>
<dbReference type="CDD" id="cd06445">
    <property type="entry name" value="ATase"/>
    <property type="match status" value="1"/>
</dbReference>
<dbReference type="EC" id="2.1.1.63" evidence="8"/>
<comment type="subcellular location">
    <subcellularLocation>
        <location evidence="8">Cytoplasm</location>
    </subcellularLocation>
</comment>
<dbReference type="InterPro" id="IPR036388">
    <property type="entry name" value="WH-like_DNA-bd_sf"/>
</dbReference>
<feature type="domain" description="Methylated-DNA-[protein]-cysteine S-methyltransferase DNA binding" evidence="9">
    <location>
        <begin position="79"/>
        <end position="158"/>
    </location>
</feature>
<dbReference type="AlphaFoldDB" id="A0A1H6XKI8"/>
<dbReference type="PROSITE" id="PS00374">
    <property type="entry name" value="MGMT"/>
    <property type="match status" value="1"/>
</dbReference>
<evidence type="ECO:0000256" key="5">
    <source>
        <dbReference type="ARBA" id="ARBA00022763"/>
    </source>
</evidence>
<evidence type="ECO:0000313" key="12">
    <source>
        <dbReference type="Proteomes" id="UP000183315"/>
    </source>
</evidence>
<keyword evidence="2 8" id="KW-0963">Cytoplasm</keyword>
<keyword evidence="12" id="KW-1185">Reference proteome</keyword>
<gene>
    <name evidence="11" type="ORF">SAMN05421637_1325</name>
</gene>
<name>A0A1H6XKI8_9MICO</name>
<comment type="catalytic activity">
    <reaction evidence="1 8">
        <text>a 4-O-methyl-thymidine in DNA + L-cysteinyl-[protein] = a thymidine in DNA + S-methyl-L-cysteinyl-[protein]</text>
        <dbReference type="Rhea" id="RHEA:53428"/>
        <dbReference type="Rhea" id="RHEA-COMP:10131"/>
        <dbReference type="Rhea" id="RHEA-COMP:10132"/>
        <dbReference type="Rhea" id="RHEA-COMP:13555"/>
        <dbReference type="Rhea" id="RHEA-COMP:13556"/>
        <dbReference type="ChEBI" id="CHEBI:29950"/>
        <dbReference type="ChEBI" id="CHEBI:82612"/>
        <dbReference type="ChEBI" id="CHEBI:137386"/>
        <dbReference type="ChEBI" id="CHEBI:137387"/>
        <dbReference type="EC" id="2.1.1.63"/>
    </reaction>
</comment>
<evidence type="ECO:0000259" key="9">
    <source>
        <dbReference type="Pfam" id="PF01035"/>
    </source>
</evidence>
<keyword evidence="3 8" id="KW-0489">Methyltransferase</keyword>
<feature type="active site" description="Nucleophile; methyl group acceptor" evidence="8">
    <location>
        <position position="130"/>
    </location>
</feature>
<dbReference type="InterPro" id="IPR014048">
    <property type="entry name" value="MethylDNA_cys_MeTrfase_DNA-bd"/>
</dbReference>
<dbReference type="InterPro" id="IPR008332">
    <property type="entry name" value="MethylG_MeTrfase_N"/>
</dbReference>
<dbReference type="Pfam" id="PF01035">
    <property type="entry name" value="DNA_binding_1"/>
    <property type="match status" value="1"/>
</dbReference>
<dbReference type="STRING" id="1043493.SAMN05421637_1325"/>
<dbReference type="NCBIfam" id="TIGR00589">
    <property type="entry name" value="ogt"/>
    <property type="match status" value="1"/>
</dbReference>